<dbReference type="Proteomes" id="UP000264702">
    <property type="component" value="Unassembled WGS sequence"/>
</dbReference>
<dbReference type="Gene3D" id="3.40.50.2000">
    <property type="entry name" value="Glycogen Phosphorylase B"/>
    <property type="match status" value="2"/>
</dbReference>
<accession>A0A372ISP4</accession>
<dbReference type="OrthoDB" id="9768048at2"/>
<gene>
    <name evidence="3" type="ORF">D0Y96_05170</name>
</gene>
<reference evidence="3 4" key="1">
    <citation type="submission" date="2018-08" db="EMBL/GenBank/DDBJ databases">
        <title>Acidipila sp. 4G-K13, an acidobacterium isolated from forest soil.</title>
        <authorList>
            <person name="Gao Z.-H."/>
            <person name="Qiu L.-H."/>
        </authorList>
    </citation>
    <scope>NUCLEOTIDE SEQUENCE [LARGE SCALE GENOMIC DNA]</scope>
    <source>
        <strain evidence="3 4">4G-K13</strain>
    </source>
</reference>
<keyword evidence="4" id="KW-1185">Reference proteome</keyword>
<dbReference type="GO" id="GO:0008713">
    <property type="term" value="F:ADP-heptose-lipopolysaccharide heptosyltransferase activity"/>
    <property type="evidence" value="ECO:0007669"/>
    <property type="project" value="TreeGrafter"/>
</dbReference>
<dbReference type="PANTHER" id="PTHR30160:SF1">
    <property type="entry name" value="LIPOPOLYSACCHARIDE 1,2-N-ACETYLGLUCOSAMINETRANSFERASE-RELATED"/>
    <property type="match status" value="1"/>
</dbReference>
<evidence type="ECO:0000256" key="2">
    <source>
        <dbReference type="ARBA" id="ARBA00022679"/>
    </source>
</evidence>
<dbReference type="Pfam" id="PF01075">
    <property type="entry name" value="Glyco_transf_9"/>
    <property type="match status" value="1"/>
</dbReference>
<keyword evidence="2 3" id="KW-0808">Transferase</keyword>
<evidence type="ECO:0000313" key="4">
    <source>
        <dbReference type="Proteomes" id="UP000264702"/>
    </source>
</evidence>
<sequence length="366" mass="40287">MAGVDPERVKRVLIYRLGSLGDTVVALPALHRVAHTFPNAKRLMLTNLPVHVKAPASSAVIGESGLVHGYIGYPVGTRSPAKLFSIWWKIRRFRPDILIYLAPSRGEQALERDRRFFRLCGVSRMVGIPTGDLARPKQDAATGIFEHESARLLRTIRPLGEADALDLRNWDLHLTEAERRKAKEGLAPLAGRRFIACGPGTKMQAKDWGGENWRALLARLSTIWPEHAMVMVGAREDAQVSDYAATDWAGPKLNLCGALTPRETGAVLDEGAELFLGPDSGPMHMAAGLGIPCAIVYASRSRKGHWFPIGDGHEVAYHTLPCSLCNLEVCIENKKQCITSISVEEMLEGSVKAWEYGQTRRAERAV</sequence>
<proteinExistence type="predicted"/>
<dbReference type="AlphaFoldDB" id="A0A372ISP4"/>
<dbReference type="PANTHER" id="PTHR30160">
    <property type="entry name" value="TETRAACYLDISACCHARIDE 4'-KINASE-RELATED"/>
    <property type="match status" value="1"/>
</dbReference>
<organism evidence="3 4">
    <name type="scientific">Paracidobacterium acidisoli</name>
    <dbReference type="NCBI Taxonomy" id="2303751"/>
    <lineage>
        <taxon>Bacteria</taxon>
        <taxon>Pseudomonadati</taxon>
        <taxon>Acidobacteriota</taxon>
        <taxon>Terriglobia</taxon>
        <taxon>Terriglobales</taxon>
        <taxon>Acidobacteriaceae</taxon>
        <taxon>Paracidobacterium</taxon>
    </lineage>
</organism>
<dbReference type="InterPro" id="IPR002201">
    <property type="entry name" value="Glyco_trans_9"/>
</dbReference>
<protein>
    <submittedName>
        <fullName evidence="3">Glycosyltransferase family 9 protein</fullName>
    </submittedName>
</protein>
<name>A0A372ISP4_9BACT</name>
<evidence type="ECO:0000313" key="3">
    <source>
        <dbReference type="EMBL" id="RFU17955.1"/>
    </source>
</evidence>
<dbReference type="InterPro" id="IPR051199">
    <property type="entry name" value="LPS_LOS_Heptosyltrfase"/>
</dbReference>
<dbReference type="EMBL" id="QVQT01000002">
    <property type="protein sequence ID" value="RFU17955.1"/>
    <property type="molecule type" value="Genomic_DNA"/>
</dbReference>
<keyword evidence="1" id="KW-0328">Glycosyltransferase</keyword>
<dbReference type="CDD" id="cd03789">
    <property type="entry name" value="GT9_LPS_heptosyltransferase"/>
    <property type="match status" value="1"/>
</dbReference>
<evidence type="ECO:0000256" key="1">
    <source>
        <dbReference type="ARBA" id="ARBA00022676"/>
    </source>
</evidence>
<dbReference type="GO" id="GO:0005829">
    <property type="term" value="C:cytosol"/>
    <property type="evidence" value="ECO:0007669"/>
    <property type="project" value="TreeGrafter"/>
</dbReference>
<dbReference type="GO" id="GO:0009244">
    <property type="term" value="P:lipopolysaccharide core region biosynthetic process"/>
    <property type="evidence" value="ECO:0007669"/>
    <property type="project" value="TreeGrafter"/>
</dbReference>
<comment type="caution">
    <text evidence="3">The sequence shown here is derived from an EMBL/GenBank/DDBJ whole genome shotgun (WGS) entry which is preliminary data.</text>
</comment>
<dbReference type="SUPFAM" id="SSF53756">
    <property type="entry name" value="UDP-Glycosyltransferase/glycogen phosphorylase"/>
    <property type="match status" value="1"/>
</dbReference>